<sequence>MFHCCNPYWECNWQGDVDHVAAMNLLNRIKDREISRFTPYSEVKKILEERFLRRIESRNIQLDAKASAQRLRPQANHDNPSWTWKVGNHRLALVLSL</sequence>
<protein>
    <submittedName>
        <fullName evidence="1">Uncharacterized protein</fullName>
    </submittedName>
</protein>
<organism evidence="1 2">
    <name type="scientific">Ferrimicrobium acidiphilum DSM 19497</name>
    <dbReference type="NCBI Taxonomy" id="1121877"/>
    <lineage>
        <taxon>Bacteria</taxon>
        <taxon>Bacillati</taxon>
        <taxon>Actinomycetota</taxon>
        <taxon>Acidimicrobiia</taxon>
        <taxon>Acidimicrobiales</taxon>
        <taxon>Acidimicrobiaceae</taxon>
        <taxon>Ferrimicrobium</taxon>
    </lineage>
</organism>
<comment type="caution">
    <text evidence="1">The sequence shown here is derived from an EMBL/GenBank/DDBJ whole genome shotgun (WGS) entry which is preliminary data.</text>
</comment>
<keyword evidence="2" id="KW-1185">Reference proteome</keyword>
<proteinExistence type="predicted"/>
<reference evidence="1 2" key="1">
    <citation type="submission" date="2015-01" db="EMBL/GenBank/DDBJ databases">
        <title>Draft genome of the acidophilic iron oxidizer Ferrimicrobium acidiphilum strain T23.</title>
        <authorList>
            <person name="Poehlein A."/>
            <person name="Eisen S."/>
            <person name="Schloemann M."/>
            <person name="Johnson B.D."/>
            <person name="Daniel R."/>
            <person name="Muehling M."/>
        </authorList>
    </citation>
    <scope>NUCLEOTIDE SEQUENCE [LARGE SCALE GENOMIC DNA]</scope>
    <source>
        <strain evidence="1 2">T23</strain>
    </source>
</reference>
<dbReference type="AlphaFoldDB" id="A0A0D8FWN8"/>
<accession>A0A0D8FWN8</accession>
<gene>
    <name evidence="1" type="ORF">FEAC_16110</name>
</gene>
<dbReference type="EMBL" id="JXUW01000013">
    <property type="protein sequence ID" value="KJE76682.1"/>
    <property type="molecule type" value="Genomic_DNA"/>
</dbReference>
<dbReference type="Proteomes" id="UP000032336">
    <property type="component" value="Unassembled WGS sequence"/>
</dbReference>
<name>A0A0D8FWN8_9ACTN</name>
<evidence type="ECO:0000313" key="2">
    <source>
        <dbReference type="Proteomes" id="UP000032336"/>
    </source>
</evidence>
<evidence type="ECO:0000313" key="1">
    <source>
        <dbReference type="EMBL" id="KJE76682.1"/>
    </source>
</evidence>